<keyword evidence="5" id="KW-1185">Reference proteome</keyword>
<evidence type="ECO:0000256" key="3">
    <source>
        <dbReference type="SAM" id="MobiDB-lite"/>
    </source>
</evidence>
<protein>
    <recommendedName>
        <fullName evidence="6">Kelch motif family protein</fullName>
    </recommendedName>
</protein>
<feature type="region of interest" description="Disordered" evidence="3">
    <location>
        <begin position="1"/>
        <end position="36"/>
    </location>
</feature>
<organism evidence="4 5">
    <name type="scientific">Euplotes crassus</name>
    <dbReference type="NCBI Taxonomy" id="5936"/>
    <lineage>
        <taxon>Eukaryota</taxon>
        <taxon>Sar</taxon>
        <taxon>Alveolata</taxon>
        <taxon>Ciliophora</taxon>
        <taxon>Intramacronucleata</taxon>
        <taxon>Spirotrichea</taxon>
        <taxon>Hypotrichia</taxon>
        <taxon>Euplotida</taxon>
        <taxon>Euplotidae</taxon>
        <taxon>Moneuplotes</taxon>
    </lineage>
</organism>
<dbReference type="PANTHER" id="PTHR46093">
    <property type="entry name" value="ACYL-COA-BINDING DOMAIN-CONTAINING PROTEIN 5"/>
    <property type="match status" value="1"/>
</dbReference>
<keyword evidence="2" id="KW-0677">Repeat</keyword>
<gene>
    <name evidence="4" type="ORF">ECRASSUSDP1_LOCUS21644</name>
</gene>
<evidence type="ECO:0008006" key="6">
    <source>
        <dbReference type="Google" id="ProtNLM"/>
    </source>
</evidence>
<dbReference type="AlphaFoldDB" id="A0AAD2D4M9"/>
<reference evidence="4" key="1">
    <citation type="submission" date="2023-07" db="EMBL/GenBank/DDBJ databases">
        <authorList>
            <consortium name="AG Swart"/>
            <person name="Singh M."/>
            <person name="Singh A."/>
            <person name="Seah K."/>
            <person name="Emmerich C."/>
        </authorList>
    </citation>
    <scope>NUCLEOTIDE SEQUENCE</scope>
    <source>
        <strain evidence="4">DP1</strain>
    </source>
</reference>
<dbReference type="InterPro" id="IPR015915">
    <property type="entry name" value="Kelch-typ_b-propeller"/>
</dbReference>
<accession>A0AAD2D4M9</accession>
<dbReference type="Proteomes" id="UP001295684">
    <property type="component" value="Unassembled WGS sequence"/>
</dbReference>
<evidence type="ECO:0000256" key="1">
    <source>
        <dbReference type="ARBA" id="ARBA00022441"/>
    </source>
</evidence>
<evidence type="ECO:0000313" key="4">
    <source>
        <dbReference type="EMBL" id="CAI2380212.1"/>
    </source>
</evidence>
<feature type="compositionally biased region" description="Low complexity" evidence="3">
    <location>
        <begin position="8"/>
        <end position="28"/>
    </location>
</feature>
<comment type="caution">
    <text evidence="4">The sequence shown here is derived from an EMBL/GenBank/DDBJ whole genome shotgun (WGS) entry which is preliminary data.</text>
</comment>
<sequence length="875" mass="102050">MDLREDLSSAQGSNLSSSKKMSEVLSSRSSKKRAKTLNMQKTFSGVDFQSNRTLMKNFFKKGKKFHSRLNALSNLKEMRDQINLILQKVKIEQSAQFSELIKEYWNKEEKYDKMPTIRVRKKSKELDRKRKLVQPLRSNYSKNNSFTYYSNNQLKVAFENEHETHTIDQSSTFYTPRVMNYSTKNNSGHNAYTTEPKNCGDNQELMSFQTIKDINIKLFNSNYETKKTPKSKKRVIREYNSIQPSSKSSGKKFSDLKIYLKALRDCEDQIHRNTYRRPGIGEDYKSKKIKEIVSHSLSSLKTCKKIGSAQNMANPQEKKKLLTYIQSNKQKLTKNQFYLMHPKVILDRKHNYESKMSAKSFHESSNAFYNPKTNSIKSEDKRKFTKIVGKLPENEATFIKFYQMKKDLIPKRHSVYFVNQKVDLKWKPSARECSVMTHIFSVKEKHKFLVYAGLSNEALNEIIEISFDDQTGATEYTKMKEDVIIKQKDNKFGRYGHTEVAFDLMSPITGEIEKVIVYYGGGEMFNKVTKMRECVNQMIKFTPSKNEFKTVVQSGIVHTPRRYHAACVFGKYMFVHGGVNNFGRNLSDVQCFDVVSDSWVQSEVVPESLNKYSANGVVCLEDPRDDWGPGGLYYHKCAPVFYPERKDFWDENLYNTNFFHIYEDPLIKMPPLNWGEVHHYIAQEGIYFFGGKGDLGVLSNDVWCLKIRPKALISKAKAKKVNQMMKEGKVVERRDDRLVYCYFQWEKIQTQGKKPEERYAHCCHYYSESNYLVVYGGRSNDKNNPILNDLCLLRMDNFLWIKVKYNSKEGDPLRARANFASEKIGSKLFIFGGIKEDLLPSNEVIMMELDQARGNKYLERDELEKEKSKLNFLIH</sequence>
<proteinExistence type="predicted"/>
<name>A0AAD2D4M9_EUPCR</name>
<keyword evidence="1" id="KW-0880">Kelch repeat</keyword>
<dbReference type="Gene3D" id="2.120.10.80">
    <property type="entry name" value="Kelch-type beta propeller"/>
    <property type="match status" value="2"/>
</dbReference>
<dbReference type="EMBL" id="CAMPGE010022147">
    <property type="protein sequence ID" value="CAI2380212.1"/>
    <property type="molecule type" value="Genomic_DNA"/>
</dbReference>
<evidence type="ECO:0000313" key="5">
    <source>
        <dbReference type="Proteomes" id="UP001295684"/>
    </source>
</evidence>
<dbReference type="PANTHER" id="PTHR46093:SF3">
    <property type="entry name" value="ACYL-COA-BINDING DOMAIN-CONTAINING PROTEIN 4"/>
    <property type="match status" value="1"/>
</dbReference>
<evidence type="ECO:0000256" key="2">
    <source>
        <dbReference type="ARBA" id="ARBA00022737"/>
    </source>
</evidence>
<dbReference type="Pfam" id="PF24681">
    <property type="entry name" value="Kelch_KLHDC2_KLHL20_DRC7"/>
    <property type="match status" value="2"/>
</dbReference>
<dbReference type="SUPFAM" id="SSF117281">
    <property type="entry name" value="Kelch motif"/>
    <property type="match status" value="1"/>
</dbReference>